<dbReference type="InterPro" id="IPR036249">
    <property type="entry name" value="Thioredoxin-like_sf"/>
</dbReference>
<proteinExistence type="predicted"/>
<reference evidence="1 2" key="1">
    <citation type="submission" date="2024-10" db="EMBL/GenBank/DDBJ databases">
        <authorList>
            <person name="Riesco R."/>
        </authorList>
    </citation>
    <scope>NUCLEOTIDE SEQUENCE [LARGE SCALE GENOMIC DNA]</scope>
    <source>
        <strain evidence="1 2">NCIMB 15449</strain>
    </source>
</reference>
<dbReference type="Proteomes" id="UP001609175">
    <property type="component" value="Unassembled WGS sequence"/>
</dbReference>
<dbReference type="RefSeq" id="WP_395114156.1">
    <property type="nucleotide sequence ID" value="NZ_JBIMSO010000043.1"/>
</dbReference>
<dbReference type="CDD" id="cd03062">
    <property type="entry name" value="TRX_Fd_Sucrase"/>
    <property type="match status" value="1"/>
</dbReference>
<dbReference type="SUPFAM" id="SSF52833">
    <property type="entry name" value="Thioredoxin-like"/>
    <property type="match status" value="1"/>
</dbReference>
<organism evidence="1 2">
    <name type="scientific">Antrihabitans spumae</name>
    <dbReference type="NCBI Taxonomy" id="3373370"/>
    <lineage>
        <taxon>Bacteria</taxon>
        <taxon>Bacillati</taxon>
        <taxon>Actinomycetota</taxon>
        <taxon>Actinomycetes</taxon>
        <taxon>Mycobacteriales</taxon>
        <taxon>Nocardiaceae</taxon>
        <taxon>Antrihabitans</taxon>
    </lineage>
</organism>
<evidence type="ECO:0000313" key="2">
    <source>
        <dbReference type="Proteomes" id="UP001609175"/>
    </source>
</evidence>
<dbReference type="EMBL" id="JBIMSO010000043">
    <property type="protein sequence ID" value="MFH5208654.1"/>
    <property type="molecule type" value="Genomic_DNA"/>
</dbReference>
<name>A0ABW7JN77_9NOCA</name>
<sequence>MTAETRGADAVAALTCSAASAIDEPLPGTAATVTTWLCVEQPGAWGRDVLGDAVLGTELSAELARATTAAKVRLMLVRRPGRTARRDTRTVLLVNSGPENPWCEQLEIADLDELLNLDLAALSGPAPGIGTAVANPVVLVCAHAKRDQCCALYGRPIAAQLGKLYPDAVWECSHTGGHRFAPSMIMLPTGYTYGRLDTTASAAVVAAAFAGVVAIDGLRGRSVYSPAAQAAEIAVRERIDAGPAELSVLEADGTIIVSHIDGRSWRVATASRTLPARPASCGAAPKPVEAVSVVSLTELQARR</sequence>
<dbReference type="PANTHER" id="PTHR31902:SF22">
    <property type="entry name" value="SLL1203 PROTEIN"/>
    <property type="match status" value="1"/>
</dbReference>
<accession>A0ABW7JN77</accession>
<comment type="caution">
    <text evidence="1">The sequence shown here is derived from an EMBL/GenBank/DDBJ whole genome shotgun (WGS) entry which is preliminary data.</text>
</comment>
<dbReference type="PANTHER" id="PTHR31902">
    <property type="entry name" value="ACTIN PATCHES DISTAL PROTEIN 1"/>
    <property type="match status" value="1"/>
</dbReference>
<gene>
    <name evidence="1" type="ORF">ACHIPZ_10640</name>
</gene>
<dbReference type="InterPro" id="IPR009737">
    <property type="entry name" value="Aim32/Apd1-like"/>
</dbReference>
<evidence type="ECO:0000313" key="1">
    <source>
        <dbReference type="EMBL" id="MFH5208654.1"/>
    </source>
</evidence>
<protein>
    <submittedName>
        <fullName evidence="1">Sucrase ferredoxin</fullName>
    </submittedName>
</protein>
<dbReference type="InterPro" id="IPR010350">
    <property type="entry name" value="Aim32/Apd1-like_bac"/>
</dbReference>
<dbReference type="PIRSF" id="PIRSF035042">
    <property type="entry name" value="UCP035042_thirdx"/>
    <property type="match status" value="1"/>
</dbReference>
<dbReference type="Pfam" id="PF06999">
    <property type="entry name" value="Suc_Fer-like"/>
    <property type="match status" value="1"/>
</dbReference>